<sequence>MIYSHLSHFLLQIHWKSEHNSPH</sequence>
<proteinExistence type="predicted"/>
<name>A0A2P2QUZ6_RHIMU</name>
<accession>A0A2P2QUZ6</accession>
<evidence type="ECO:0000313" key="1">
    <source>
        <dbReference type="EMBL" id="MBX70816.1"/>
    </source>
</evidence>
<protein>
    <submittedName>
        <fullName evidence="1">Uncharacterized protein</fullName>
    </submittedName>
</protein>
<organism evidence="1">
    <name type="scientific">Rhizophora mucronata</name>
    <name type="common">Asiatic mangrove</name>
    <dbReference type="NCBI Taxonomy" id="61149"/>
    <lineage>
        <taxon>Eukaryota</taxon>
        <taxon>Viridiplantae</taxon>
        <taxon>Streptophyta</taxon>
        <taxon>Embryophyta</taxon>
        <taxon>Tracheophyta</taxon>
        <taxon>Spermatophyta</taxon>
        <taxon>Magnoliopsida</taxon>
        <taxon>eudicotyledons</taxon>
        <taxon>Gunneridae</taxon>
        <taxon>Pentapetalae</taxon>
        <taxon>rosids</taxon>
        <taxon>fabids</taxon>
        <taxon>Malpighiales</taxon>
        <taxon>Rhizophoraceae</taxon>
        <taxon>Rhizophora</taxon>
    </lineage>
</organism>
<dbReference type="EMBL" id="GGEC01090332">
    <property type="protein sequence ID" value="MBX70816.1"/>
    <property type="molecule type" value="Transcribed_RNA"/>
</dbReference>
<dbReference type="AlphaFoldDB" id="A0A2P2QUZ6"/>
<reference evidence="1" key="1">
    <citation type="submission" date="2018-02" db="EMBL/GenBank/DDBJ databases">
        <title>Rhizophora mucronata_Transcriptome.</title>
        <authorList>
            <person name="Meera S.P."/>
            <person name="Sreeshan A."/>
            <person name="Augustine A."/>
        </authorList>
    </citation>
    <scope>NUCLEOTIDE SEQUENCE</scope>
    <source>
        <tissue evidence="1">Leaf</tissue>
    </source>
</reference>